<comment type="caution">
    <text evidence="1">The sequence shown here is derived from an EMBL/GenBank/DDBJ whole genome shotgun (WGS) entry which is preliminary data.</text>
</comment>
<organism evidence="1">
    <name type="scientific">marine sediment metagenome</name>
    <dbReference type="NCBI Taxonomy" id="412755"/>
    <lineage>
        <taxon>unclassified sequences</taxon>
        <taxon>metagenomes</taxon>
        <taxon>ecological metagenomes</taxon>
    </lineage>
</organism>
<reference evidence="1" key="1">
    <citation type="journal article" date="2014" name="Front. Microbiol.">
        <title>High frequency of phylogenetically diverse reductive dehalogenase-homologous genes in deep subseafloor sedimentary metagenomes.</title>
        <authorList>
            <person name="Kawai M."/>
            <person name="Futagami T."/>
            <person name="Toyoda A."/>
            <person name="Takaki Y."/>
            <person name="Nishi S."/>
            <person name="Hori S."/>
            <person name="Arai W."/>
            <person name="Tsubouchi T."/>
            <person name="Morono Y."/>
            <person name="Uchiyama I."/>
            <person name="Ito T."/>
            <person name="Fujiyama A."/>
            <person name="Inagaki F."/>
            <person name="Takami H."/>
        </authorList>
    </citation>
    <scope>NUCLEOTIDE SEQUENCE</scope>
    <source>
        <strain evidence="1">Expedition CK06-06</strain>
    </source>
</reference>
<gene>
    <name evidence="1" type="ORF">S01H1_06620</name>
</gene>
<accession>X0T5B7</accession>
<sequence>MRQIGLAAYLYADDYELLVPRGKAGGTGGAWYQLFMPFLAQKPIGNDYRTVDIYRCPSYPDKEQTICYVVNGWDFKNRDDMQGVEILKPSKLTTCTNRARTIYLADNEDGSWRHIIRKADDPGHNRCDVWTPGHLPTSDSQDVTRGRRVARARHRKGSNCLFLDWHSEWLAPEDVTIDLWRFKK</sequence>
<dbReference type="AlphaFoldDB" id="X0T5B7"/>
<name>X0T5B7_9ZZZZ</name>
<protein>
    <submittedName>
        <fullName evidence="1">Uncharacterized protein</fullName>
    </submittedName>
</protein>
<dbReference type="EMBL" id="BARS01003415">
    <property type="protein sequence ID" value="GAF82506.1"/>
    <property type="molecule type" value="Genomic_DNA"/>
</dbReference>
<evidence type="ECO:0000313" key="1">
    <source>
        <dbReference type="EMBL" id="GAF82506.1"/>
    </source>
</evidence>
<proteinExistence type="predicted"/>